<dbReference type="InterPro" id="IPR001223">
    <property type="entry name" value="Glyco_hydro18_cat"/>
</dbReference>
<dbReference type="SUPFAM" id="SSF54556">
    <property type="entry name" value="Chitinase insertion domain"/>
    <property type="match status" value="1"/>
</dbReference>
<dbReference type="GO" id="GO:0005975">
    <property type="term" value="P:carbohydrate metabolic process"/>
    <property type="evidence" value="ECO:0007669"/>
    <property type="project" value="InterPro"/>
</dbReference>
<accession>A0AA88KSP0</accession>
<dbReference type="Pfam" id="PF00704">
    <property type="entry name" value="Glyco_hydro_18"/>
    <property type="match status" value="1"/>
</dbReference>
<protein>
    <recommendedName>
        <fullName evidence="2">GH18 domain-containing protein</fullName>
    </recommendedName>
</protein>
<dbReference type="PANTHER" id="PTHR11177">
    <property type="entry name" value="CHITINASE"/>
    <property type="match status" value="1"/>
</dbReference>
<dbReference type="EMBL" id="JAVRJZ010006091">
    <property type="protein sequence ID" value="KAK2701292.1"/>
    <property type="molecule type" value="Genomic_DNA"/>
</dbReference>
<evidence type="ECO:0000259" key="2">
    <source>
        <dbReference type="PROSITE" id="PS51910"/>
    </source>
</evidence>
<dbReference type="InterPro" id="IPR050314">
    <property type="entry name" value="Glycosyl_Hydrlase_18"/>
</dbReference>
<evidence type="ECO:0000256" key="1">
    <source>
        <dbReference type="ARBA" id="ARBA00023157"/>
    </source>
</evidence>
<keyword evidence="1" id="KW-1015">Disulfide bond</keyword>
<dbReference type="PROSITE" id="PS51910">
    <property type="entry name" value="GH18_2"/>
    <property type="match status" value="1"/>
</dbReference>
<sequence>NFTMNYWKEKGAASNKLTMGVPLYGQAFTLADKNVNGLNAKATGAGSAGQYTRQAGFLAYYEYFKPRGVDQRAAVFCAKVENEP</sequence>
<proteinExistence type="predicted"/>
<dbReference type="FunFam" id="3.10.50.10:FF:000001">
    <property type="entry name" value="Chitinase 3-like 1"/>
    <property type="match status" value="1"/>
</dbReference>
<comment type="caution">
    <text evidence="3">The sequence shown here is derived from an EMBL/GenBank/DDBJ whole genome shotgun (WGS) entry which is preliminary data.</text>
</comment>
<dbReference type="AlphaFoldDB" id="A0AA88KSP0"/>
<dbReference type="InterPro" id="IPR029070">
    <property type="entry name" value="Chitinase_insertion_sf"/>
</dbReference>
<dbReference type="InterPro" id="IPR017853">
    <property type="entry name" value="GH"/>
</dbReference>
<dbReference type="Proteomes" id="UP001187531">
    <property type="component" value="Unassembled WGS sequence"/>
</dbReference>
<dbReference type="GO" id="GO:0005576">
    <property type="term" value="C:extracellular region"/>
    <property type="evidence" value="ECO:0007669"/>
    <property type="project" value="TreeGrafter"/>
</dbReference>
<dbReference type="GO" id="GO:0008061">
    <property type="term" value="F:chitin binding"/>
    <property type="evidence" value="ECO:0007669"/>
    <property type="project" value="TreeGrafter"/>
</dbReference>
<feature type="domain" description="GH18" evidence="2">
    <location>
        <begin position="1"/>
        <end position="84"/>
    </location>
</feature>
<keyword evidence="4" id="KW-1185">Reference proteome</keyword>
<reference evidence="3" key="1">
    <citation type="submission" date="2023-07" db="EMBL/GenBank/DDBJ databases">
        <title>Chromosome-level genome assembly of Artemia franciscana.</title>
        <authorList>
            <person name="Jo E."/>
        </authorList>
    </citation>
    <scope>NUCLEOTIDE SEQUENCE</scope>
    <source>
        <tissue evidence="3">Whole body</tissue>
    </source>
</reference>
<gene>
    <name evidence="3" type="ORF">QYM36_020046</name>
</gene>
<dbReference type="GO" id="GO:0006032">
    <property type="term" value="P:chitin catabolic process"/>
    <property type="evidence" value="ECO:0007669"/>
    <property type="project" value="TreeGrafter"/>
</dbReference>
<dbReference type="Gene3D" id="3.10.50.10">
    <property type="match status" value="1"/>
</dbReference>
<dbReference type="GO" id="GO:0004568">
    <property type="term" value="F:chitinase activity"/>
    <property type="evidence" value="ECO:0007669"/>
    <property type="project" value="TreeGrafter"/>
</dbReference>
<evidence type="ECO:0000313" key="3">
    <source>
        <dbReference type="EMBL" id="KAK2701292.1"/>
    </source>
</evidence>
<feature type="non-terminal residue" evidence="3">
    <location>
        <position position="1"/>
    </location>
</feature>
<dbReference type="Gene3D" id="3.20.20.80">
    <property type="entry name" value="Glycosidases"/>
    <property type="match status" value="1"/>
</dbReference>
<dbReference type="SUPFAM" id="SSF51445">
    <property type="entry name" value="(Trans)glycosidases"/>
    <property type="match status" value="1"/>
</dbReference>
<name>A0AA88KSP0_ARTSF</name>
<organism evidence="3 4">
    <name type="scientific">Artemia franciscana</name>
    <name type="common">Brine shrimp</name>
    <name type="synonym">Artemia sanfranciscana</name>
    <dbReference type="NCBI Taxonomy" id="6661"/>
    <lineage>
        <taxon>Eukaryota</taxon>
        <taxon>Metazoa</taxon>
        <taxon>Ecdysozoa</taxon>
        <taxon>Arthropoda</taxon>
        <taxon>Crustacea</taxon>
        <taxon>Branchiopoda</taxon>
        <taxon>Anostraca</taxon>
        <taxon>Artemiidae</taxon>
        <taxon>Artemia</taxon>
    </lineage>
</organism>
<dbReference type="PANTHER" id="PTHR11177:SF359">
    <property type="entry name" value="CHITINASE 10-RELATED"/>
    <property type="match status" value="1"/>
</dbReference>
<evidence type="ECO:0000313" key="4">
    <source>
        <dbReference type="Proteomes" id="UP001187531"/>
    </source>
</evidence>